<proteinExistence type="predicted"/>
<dbReference type="Gramene" id="Zm00001eb421800_T001">
    <property type="protein sequence ID" value="Zm00001eb421800_P001"/>
    <property type="gene ID" value="Zm00001eb421800"/>
</dbReference>
<keyword evidence="3" id="KW-1185">Reference proteome</keyword>
<feature type="region of interest" description="Disordered" evidence="1">
    <location>
        <begin position="1"/>
        <end position="30"/>
    </location>
</feature>
<evidence type="ECO:0000313" key="2">
    <source>
        <dbReference type="EnsemblPlants" id="Zm00001eb421800_P001"/>
    </source>
</evidence>
<reference evidence="2" key="3">
    <citation type="submission" date="2021-05" db="UniProtKB">
        <authorList>
            <consortium name="EnsemblPlants"/>
        </authorList>
    </citation>
    <scope>IDENTIFICATION</scope>
    <source>
        <strain evidence="2">cv. B73</strain>
    </source>
</reference>
<name>A0A804RHT6_MAIZE</name>
<dbReference type="InParanoid" id="A0A804RHT6"/>
<dbReference type="AlphaFoldDB" id="A0A804RHT6"/>
<feature type="compositionally biased region" description="Low complexity" evidence="1">
    <location>
        <begin position="1"/>
        <end position="17"/>
    </location>
</feature>
<reference evidence="2" key="2">
    <citation type="submission" date="2019-07" db="EMBL/GenBank/DDBJ databases">
        <authorList>
            <person name="Seetharam A."/>
            <person name="Woodhouse M."/>
            <person name="Cannon E."/>
        </authorList>
    </citation>
    <scope>NUCLEOTIDE SEQUENCE [LARGE SCALE GENOMIC DNA]</scope>
    <source>
        <strain evidence="2">cv. B73</strain>
    </source>
</reference>
<sequence>MTRCSSLSRSSPTSTSSSRRHTSPLMAAGSWTGSRRLPSYIQKTLEADDWYYLEARNTVRIVALEDYTSIDLTGIDPGLLFEVCMVLAAMGSMVQSAELWTHNMHVAAILKEWFGRLVMPPNLKKEIDMALRYHYA</sequence>
<reference evidence="3" key="1">
    <citation type="journal article" date="2009" name="Science">
        <title>The B73 maize genome: complexity, diversity, and dynamics.</title>
        <authorList>
            <person name="Schnable P.S."/>
            <person name="Ware D."/>
            <person name="Fulton R.S."/>
            <person name="Stein J.C."/>
            <person name="Wei F."/>
            <person name="Pasternak S."/>
            <person name="Liang C."/>
            <person name="Zhang J."/>
            <person name="Fulton L."/>
            <person name="Graves T.A."/>
            <person name="Minx P."/>
            <person name="Reily A.D."/>
            <person name="Courtney L."/>
            <person name="Kruchowski S.S."/>
            <person name="Tomlinson C."/>
            <person name="Strong C."/>
            <person name="Delehaunty K."/>
            <person name="Fronick C."/>
            <person name="Courtney B."/>
            <person name="Rock S.M."/>
            <person name="Belter E."/>
            <person name="Du F."/>
            <person name="Kim K."/>
            <person name="Abbott R.M."/>
            <person name="Cotton M."/>
            <person name="Levy A."/>
            <person name="Marchetto P."/>
            <person name="Ochoa K."/>
            <person name="Jackson S.M."/>
            <person name="Gillam B."/>
            <person name="Chen W."/>
            <person name="Yan L."/>
            <person name="Higginbotham J."/>
            <person name="Cardenas M."/>
            <person name="Waligorski J."/>
            <person name="Applebaum E."/>
            <person name="Phelps L."/>
            <person name="Falcone J."/>
            <person name="Kanchi K."/>
            <person name="Thane T."/>
            <person name="Scimone A."/>
            <person name="Thane N."/>
            <person name="Henke J."/>
            <person name="Wang T."/>
            <person name="Ruppert J."/>
            <person name="Shah N."/>
            <person name="Rotter K."/>
            <person name="Hodges J."/>
            <person name="Ingenthron E."/>
            <person name="Cordes M."/>
            <person name="Kohlberg S."/>
            <person name="Sgro J."/>
            <person name="Delgado B."/>
            <person name="Mead K."/>
            <person name="Chinwalla A."/>
            <person name="Leonard S."/>
            <person name="Crouse K."/>
            <person name="Collura K."/>
            <person name="Kudrna D."/>
            <person name="Currie J."/>
            <person name="He R."/>
            <person name="Angelova A."/>
            <person name="Rajasekar S."/>
            <person name="Mueller T."/>
            <person name="Lomeli R."/>
            <person name="Scara G."/>
            <person name="Ko A."/>
            <person name="Delaney K."/>
            <person name="Wissotski M."/>
            <person name="Lopez G."/>
            <person name="Campos D."/>
            <person name="Braidotti M."/>
            <person name="Ashley E."/>
            <person name="Golser W."/>
            <person name="Kim H."/>
            <person name="Lee S."/>
            <person name="Lin J."/>
            <person name="Dujmic Z."/>
            <person name="Kim W."/>
            <person name="Talag J."/>
            <person name="Zuccolo A."/>
            <person name="Fan C."/>
            <person name="Sebastian A."/>
            <person name="Kramer M."/>
            <person name="Spiegel L."/>
            <person name="Nascimento L."/>
            <person name="Zutavern T."/>
            <person name="Miller B."/>
            <person name="Ambroise C."/>
            <person name="Muller S."/>
            <person name="Spooner W."/>
            <person name="Narechania A."/>
            <person name="Ren L."/>
            <person name="Wei S."/>
            <person name="Kumari S."/>
            <person name="Faga B."/>
            <person name="Levy M.J."/>
            <person name="McMahan L."/>
            <person name="Van Buren P."/>
            <person name="Vaughn M.W."/>
            <person name="Ying K."/>
            <person name="Yeh C.-T."/>
            <person name="Emrich S.J."/>
            <person name="Jia Y."/>
            <person name="Kalyanaraman A."/>
            <person name="Hsia A.-P."/>
            <person name="Barbazuk W.B."/>
            <person name="Baucom R.S."/>
            <person name="Brutnell T.P."/>
            <person name="Carpita N.C."/>
            <person name="Chaparro C."/>
            <person name="Chia J.-M."/>
            <person name="Deragon J.-M."/>
            <person name="Estill J.C."/>
            <person name="Fu Y."/>
            <person name="Jeddeloh J.A."/>
            <person name="Han Y."/>
            <person name="Lee H."/>
            <person name="Li P."/>
            <person name="Lisch D.R."/>
            <person name="Liu S."/>
            <person name="Liu Z."/>
            <person name="Nagel D.H."/>
            <person name="McCann M.C."/>
            <person name="SanMiguel P."/>
            <person name="Myers A.M."/>
            <person name="Nettleton D."/>
            <person name="Nguyen J."/>
            <person name="Penning B.W."/>
            <person name="Ponnala L."/>
            <person name="Schneider K.L."/>
            <person name="Schwartz D.C."/>
            <person name="Sharma A."/>
            <person name="Soderlund C."/>
            <person name="Springer N.M."/>
            <person name="Sun Q."/>
            <person name="Wang H."/>
            <person name="Waterman M."/>
            <person name="Westerman R."/>
            <person name="Wolfgruber T.K."/>
            <person name="Yang L."/>
            <person name="Yu Y."/>
            <person name="Zhang L."/>
            <person name="Zhou S."/>
            <person name="Zhu Q."/>
            <person name="Bennetzen J.L."/>
            <person name="Dawe R.K."/>
            <person name="Jiang J."/>
            <person name="Jiang N."/>
            <person name="Presting G.G."/>
            <person name="Wessler S.R."/>
            <person name="Aluru S."/>
            <person name="Martienssen R.A."/>
            <person name="Clifton S.W."/>
            <person name="McCombie W.R."/>
            <person name="Wing R.A."/>
            <person name="Wilson R.K."/>
        </authorList>
    </citation>
    <scope>NUCLEOTIDE SEQUENCE [LARGE SCALE GENOMIC DNA]</scope>
    <source>
        <strain evidence="3">cv. B73</strain>
    </source>
</reference>
<dbReference type="EnsemblPlants" id="Zm00001eb421800_T001">
    <property type="protein sequence ID" value="Zm00001eb421800_P001"/>
    <property type="gene ID" value="Zm00001eb421800"/>
</dbReference>
<evidence type="ECO:0000313" key="3">
    <source>
        <dbReference type="Proteomes" id="UP000007305"/>
    </source>
</evidence>
<dbReference type="Proteomes" id="UP000007305">
    <property type="component" value="Chromosome 10"/>
</dbReference>
<evidence type="ECO:0000256" key="1">
    <source>
        <dbReference type="SAM" id="MobiDB-lite"/>
    </source>
</evidence>
<organism evidence="2 3">
    <name type="scientific">Zea mays</name>
    <name type="common">Maize</name>
    <dbReference type="NCBI Taxonomy" id="4577"/>
    <lineage>
        <taxon>Eukaryota</taxon>
        <taxon>Viridiplantae</taxon>
        <taxon>Streptophyta</taxon>
        <taxon>Embryophyta</taxon>
        <taxon>Tracheophyta</taxon>
        <taxon>Spermatophyta</taxon>
        <taxon>Magnoliopsida</taxon>
        <taxon>Liliopsida</taxon>
        <taxon>Poales</taxon>
        <taxon>Poaceae</taxon>
        <taxon>PACMAD clade</taxon>
        <taxon>Panicoideae</taxon>
        <taxon>Andropogonodae</taxon>
        <taxon>Andropogoneae</taxon>
        <taxon>Tripsacinae</taxon>
        <taxon>Zea</taxon>
    </lineage>
</organism>
<accession>A0A804RHT6</accession>
<protein>
    <submittedName>
        <fullName evidence="2">Uncharacterized protein</fullName>
    </submittedName>
</protein>